<comment type="caution">
    <text evidence="2">The sequence shown here is derived from an EMBL/GenBank/DDBJ whole genome shotgun (WGS) entry which is preliminary data.</text>
</comment>
<dbReference type="RefSeq" id="WP_339576305.1">
    <property type="nucleotide sequence ID" value="NZ_JBBIAA010000040.1"/>
</dbReference>
<keyword evidence="1" id="KW-0472">Membrane</keyword>
<feature type="transmembrane region" description="Helical" evidence="1">
    <location>
        <begin position="12"/>
        <end position="37"/>
    </location>
</feature>
<feature type="transmembrane region" description="Helical" evidence="1">
    <location>
        <begin position="49"/>
        <end position="72"/>
    </location>
</feature>
<evidence type="ECO:0000256" key="1">
    <source>
        <dbReference type="SAM" id="Phobius"/>
    </source>
</evidence>
<evidence type="ECO:0008006" key="4">
    <source>
        <dbReference type="Google" id="ProtNLM"/>
    </source>
</evidence>
<proteinExistence type="predicted"/>
<organism evidence="2 3">
    <name type="scientific">Pseudokineococcus basanitobsidens</name>
    <dbReference type="NCBI Taxonomy" id="1926649"/>
    <lineage>
        <taxon>Bacteria</taxon>
        <taxon>Bacillati</taxon>
        <taxon>Actinomycetota</taxon>
        <taxon>Actinomycetes</taxon>
        <taxon>Kineosporiales</taxon>
        <taxon>Kineosporiaceae</taxon>
        <taxon>Pseudokineococcus</taxon>
    </lineage>
</organism>
<evidence type="ECO:0000313" key="3">
    <source>
        <dbReference type="Proteomes" id="UP001387100"/>
    </source>
</evidence>
<evidence type="ECO:0000313" key="2">
    <source>
        <dbReference type="EMBL" id="MEJ5946926.1"/>
    </source>
</evidence>
<name>A0ABU8RPG8_9ACTN</name>
<dbReference type="Proteomes" id="UP001387100">
    <property type="component" value="Unassembled WGS sequence"/>
</dbReference>
<gene>
    <name evidence="2" type="ORF">WDZ17_16650</name>
</gene>
<keyword evidence="3" id="KW-1185">Reference proteome</keyword>
<accession>A0ABU8RPG8</accession>
<reference evidence="2 3" key="1">
    <citation type="journal article" date="2017" name="Int. J. Syst. Evol. Microbiol.">
        <title>Pseudokineococcus basanitobsidens sp. nov., isolated from volcanic rock.</title>
        <authorList>
            <person name="Lee D.W."/>
            <person name="Park M.Y."/>
            <person name="Kim J.J."/>
            <person name="Kim B.S."/>
        </authorList>
    </citation>
    <scope>NUCLEOTIDE SEQUENCE [LARGE SCALE GENOMIC DNA]</scope>
    <source>
        <strain evidence="2 3">DSM 103726</strain>
    </source>
</reference>
<keyword evidence="1" id="KW-0812">Transmembrane</keyword>
<keyword evidence="1" id="KW-1133">Transmembrane helix</keyword>
<sequence>MTVARDVSPQRTWVSALFLTLFAVGQLVIASVAVSTAQDRFGLASGPSLLMTLAATLLVHVPMASLVAGWLLGRGKDLIGRITLHVLALPSLAG</sequence>
<protein>
    <recommendedName>
        <fullName evidence="4">MFS transporter</fullName>
    </recommendedName>
</protein>
<dbReference type="EMBL" id="JBBIAA010000040">
    <property type="protein sequence ID" value="MEJ5946926.1"/>
    <property type="molecule type" value="Genomic_DNA"/>
</dbReference>